<evidence type="ECO:0000313" key="1">
    <source>
        <dbReference type="EMBL" id="ENO92518.1"/>
    </source>
</evidence>
<protein>
    <submittedName>
        <fullName evidence="1">Phage tail protein</fullName>
    </submittedName>
</protein>
<evidence type="ECO:0000313" key="2">
    <source>
        <dbReference type="Proteomes" id="UP000013047"/>
    </source>
</evidence>
<reference evidence="1 2" key="1">
    <citation type="submission" date="2012-09" db="EMBL/GenBank/DDBJ databases">
        <title>Draft Genome Sequences of 6 Strains from Genus Thauera.</title>
        <authorList>
            <person name="Liu B."/>
            <person name="Shapleigh J.P."/>
            <person name="Frostegard A.H."/>
        </authorList>
    </citation>
    <scope>NUCLEOTIDE SEQUENCE [LARGE SCALE GENOMIC DNA]</scope>
    <source>
        <strain evidence="1 2">B4P</strain>
    </source>
</reference>
<keyword evidence="2" id="KW-1185">Reference proteome</keyword>
<name>N6ZDY3_9RHOO</name>
<accession>N6ZDY3</accession>
<dbReference type="Proteomes" id="UP000013047">
    <property type="component" value="Unassembled WGS sequence"/>
</dbReference>
<dbReference type="EMBL" id="AMXF01000349">
    <property type="protein sequence ID" value="ENO92518.1"/>
    <property type="molecule type" value="Genomic_DNA"/>
</dbReference>
<feature type="non-terminal residue" evidence="1">
    <location>
        <position position="443"/>
    </location>
</feature>
<gene>
    <name evidence="1" type="ORF">C667_22054</name>
</gene>
<sequence>MDANRQRFWLLADAAHWPWLEHVDHRPGCRALRLASERSLGAMVDDAAAIATAALERLPMAIDREGARAWWEEDAGALLARSHLPGTATLLALPERPRDFAIGHDDVLMVALAERLLLHDLRGRWPDALLPTPGFQAWRVAAAPGAGAWLLERGSGRLARLTGCMAVARPAAEYAAGTFRPQPENPSPLVMRVLDPLAWLAGERPQAMAVAEDGRLALLSWFSDGECRLRLIDAEGMVGAPQALSEVRFAYALDWLGDDRIALRVPGRRDAPVFVPRASGAAASLVASGEVCPLQPDAVEAPFAHRLDQPPRYPIAGPALEPLHRLSVSHLARSGEAATFTPAHPAHPAHLIDSGDQATVWHRLYAEARLPAGCGFIAWLATTADPVPDGIAEWHPHVFGDIPEADLPAGAVPRAAWERLPSELPGHPGLGAWGAPQPGRAGL</sequence>
<comment type="caution">
    <text evidence="1">The sequence shown here is derived from an EMBL/GenBank/DDBJ whole genome shotgun (WGS) entry which is preliminary data.</text>
</comment>
<proteinExistence type="predicted"/>
<dbReference type="AlphaFoldDB" id="N6ZDY3"/>
<organism evidence="1 2">
    <name type="scientific">Thauera phenylacetica B4P</name>
    <dbReference type="NCBI Taxonomy" id="1234382"/>
    <lineage>
        <taxon>Bacteria</taxon>
        <taxon>Pseudomonadati</taxon>
        <taxon>Pseudomonadota</taxon>
        <taxon>Betaproteobacteria</taxon>
        <taxon>Rhodocyclales</taxon>
        <taxon>Zoogloeaceae</taxon>
        <taxon>Thauera</taxon>
    </lineage>
</organism>